<evidence type="ECO:0000313" key="4">
    <source>
        <dbReference type="EMBL" id="MBD5771365.1"/>
    </source>
</evidence>
<dbReference type="PANTHER" id="PTHR43333:SF1">
    <property type="entry name" value="D-ISOMER SPECIFIC 2-HYDROXYACID DEHYDROGENASE NAD-BINDING DOMAIN-CONTAINING PROTEIN"/>
    <property type="match status" value="1"/>
</dbReference>
<dbReference type="Proteomes" id="UP000604161">
    <property type="component" value="Unassembled WGS sequence"/>
</dbReference>
<dbReference type="Pfam" id="PF02826">
    <property type="entry name" value="2-Hacid_dh_C"/>
    <property type="match status" value="1"/>
</dbReference>
<feature type="domain" description="D-isomer specific 2-hydroxyacid dehydrogenase NAD-binding" evidence="3">
    <location>
        <begin position="103"/>
        <end position="277"/>
    </location>
</feature>
<organism evidence="4 5">
    <name type="scientific">Marinomonas colpomeniae</name>
    <dbReference type="NCBI Taxonomy" id="2774408"/>
    <lineage>
        <taxon>Bacteria</taxon>
        <taxon>Pseudomonadati</taxon>
        <taxon>Pseudomonadota</taxon>
        <taxon>Gammaproteobacteria</taxon>
        <taxon>Oceanospirillales</taxon>
        <taxon>Oceanospirillaceae</taxon>
        <taxon>Marinomonas</taxon>
    </lineage>
</organism>
<gene>
    <name evidence="4" type="ORF">IF202_09915</name>
</gene>
<evidence type="ECO:0000256" key="2">
    <source>
        <dbReference type="ARBA" id="ARBA00023027"/>
    </source>
</evidence>
<dbReference type="InterPro" id="IPR006140">
    <property type="entry name" value="D-isomer_DH_NAD-bd"/>
</dbReference>
<dbReference type="PANTHER" id="PTHR43333">
    <property type="entry name" value="2-HACID_DH_C DOMAIN-CONTAINING PROTEIN"/>
    <property type="match status" value="1"/>
</dbReference>
<reference evidence="4 5" key="1">
    <citation type="submission" date="2020-09" db="EMBL/GenBank/DDBJ databases">
        <title>Marinomonas sp. nov., isolated from the cysticercosis algae of Qingdao, China.</title>
        <authorList>
            <person name="Sun X."/>
        </authorList>
    </citation>
    <scope>NUCLEOTIDE SEQUENCE [LARGE SCALE GENOMIC DNA]</scope>
    <source>
        <strain evidence="4 5">SM2066</strain>
    </source>
</reference>
<sequence>MLYGIAHSSFLNMLPYLPHFDAYAEEVTVVTSDMEHDPAQITFALLWFPDDDFFEHYPNVRVAASIAAGVDSLLACPSLHDDVLVCRNRDSEQASIMSTFAIWHVINHQRNFPLYRQQQQEKCWLRQPMRAPSDVSVGVLGLGFMGEKMVNDLYQLGFDVAGWRKSQRQLENNNIPVFSGTDQLGDFLKRTEVLICVLPLTDDTRGILNKALFDQLKPNAYLIHLGRGGHLQAEDLLNSIDEGKLQGASLDVFDEEPLPKNNVFWTHPNIIVTPHTASDVRPEAAVLNMVEEVRRYSAGETPKNKVEAAIGY</sequence>
<comment type="caution">
    <text evidence="4">The sequence shown here is derived from an EMBL/GenBank/DDBJ whole genome shotgun (WGS) entry which is preliminary data.</text>
</comment>
<dbReference type="InterPro" id="IPR036291">
    <property type="entry name" value="NAD(P)-bd_dom_sf"/>
</dbReference>
<accession>A0ABR8NZ88</accession>
<evidence type="ECO:0000256" key="1">
    <source>
        <dbReference type="ARBA" id="ARBA00023002"/>
    </source>
</evidence>
<keyword evidence="2" id="KW-0520">NAD</keyword>
<dbReference type="SUPFAM" id="SSF51735">
    <property type="entry name" value="NAD(P)-binding Rossmann-fold domains"/>
    <property type="match status" value="1"/>
</dbReference>
<dbReference type="EMBL" id="JACYFC010000003">
    <property type="protein sequence ID" value="MBD5771365.1"/>
    <property type="molecule type" value="Genomic_DNA"/>
</dbReference>
<evidence type="ECO:0000259" key="3">
    <source>
        <dbReference type="Pfam" id="PF02826"/>
    </source>
</evidence>
<dbReference type="Gene3D" id="3.40.50.720">
    <property type="entry name" value="NAD(P)-binding Rossmann-like Domain"/>
    <property type="match status" value="2"/>
</dbReference>
<keyword evidence="5" id="KW-1185">Reference proteome</keyword>
<dbReference type="RefSeq" id="WP_191594750.1">
    <property type="nucleotide sequence ID" value="NZ_JACYFC010000003.1"/>
</dbReference>
<name>A0ABR8NZ88_9GAMM</name>
<evidence type="ECO:0000313" key="5">
    <source>
        <dbReference type="Proteomes" id="UP000604161"/>
    </source>
</evidence>
<protein>
    <submittedName>
        <fullName evidence="4">Glyoxylate/hydroxypyruvate reductase A</fullName>
    </submittedName>
</protein>
<proteinExistence type="predicted"/>
<dbReference type="CDD" id="cd12164">
    <property type="entry name" value="GDH_like_2"/>
    <property type="match status" value="1"/>
</dbReference>
<keyword evidence="1" id="KW-0560">Oxidoreductase</keyword>